<evidence type="ECO:0000313" key="8">
    <source>
        <dbReference type="EMBL" id="SKA72117.1"/>
    </source>
</evidence>
<dbReference type="PIRSF" id="PIRSF000535">
    <property type="entry name" value="1PFK/6PFK/LacC"/>
    <property type="match status" value="1"/>
</dbReference>
<dbReference type="GO" id="GO:0005988">
    <property type="term" value="P:lactose metabolic process"/>
    <property type="evidence" value="ECO:0007669"/>
    <property type="project" value="UniProtKB-KW"/>
</dbReference>
<dbReference type="InterPro" id="IPR017583">
    <property type="entry name" value="Tagatose/fructose_Pkinase"/>
</dbReference>
<keyword evidence="6" id="KW-0423">Lactose metabolism</keyword>
<dbReference type="GO" id="GO:0005524">
    <property type="term" value="F:ATP binding"/>
    <property type="evidence" value="ECO:0007669"/>
    <property type="project" value="UniProtKB-KW"/>
</dbReference>
<dbReference type="STRING" id="39495.SAMN02745111_02302"/>
<keyword evidence="2 6" id="KW-0808">Transferase</keyword>
<evidence type="ECO:0000259" key="7">
    <source>
        <dbReference type="Pfam" id="PF00294"/>
    </source>
</evidence>
<dbReference type="PANTHER" id="PTHR46566">
    <property type="entry name" value="1-PHOSPHOFRUCTOKINASE-RELATED"/>
    <property type="match status" value="1"/>
</dbReference>
<name>A0A1T4W4I7_9FIRM</name>
<accession>A0A1T4W4I7</accession>
<dbReference type="FunFam" id="3.40.1190.20:FF:000001">
    <property type="entry name" value="Phosphofructokinase"/>
    <property type="match status" value="1"/>
</dbReference>
<dbReference type="OrthoDB" id="9801219at2"/>
<reference evidence="8 9" key="1">
    <citation type="submission" date="2017-02" db="EMBL/GenBank/DDBJ databases">
        <authorList>
            <person name="Peterson S.W."/>
        </authorList>
    </citation>
    <scope>NUCLEOTIDE SEQUENCE [LARGE SCALE GENOMIC DNA]</scope>
    <source>
        <strain evidence="8 9">ATCC 35992</strain>
    </source>
</reference>
<dbReference type="Proteomes" id="UP000190814">
    <property type="component" value="Unassembled WGS sequence"/>
</dbReference>
<comment type="pathway">
    <text evidence="6">Carbohydrate metabolism; D-tagatose 6-phosphate degradation; D-glyceraldehyde 3-phosphate and glycerone phosphate from D-tagatose 6-phosphate: step 1/2.</text>
</comment>
<dbReference type="InterPro" id="IPR011611">
    <property type="entry name" value="PfkB_dom"/>
</dbReference>
<dbReference type="GO" id="GO:0008662">
    <property type="term" value="F:1-phosphofructokinase activity"/>
    <property type="evidence" value="ECO:0007669"/>
    <property type="project" value="InterPro"/>
</dbReference>
<dbReference type="EC" id="2.7.1.144" evidence="6"/>
<protein>
    <recommendedName>
        <fullName evidence="6">Tagatose-6-phosphate kinase</fullName>
        <ecNumber evidence="6">2.7.1.144</ecNumber>
    </recommendedName>
</protein>
<dbReference type="GO" id="GO:0016052">
    <property type="term" value="P:carbohydrate catabolic process"/>
    <property type="evidence" value="ECO:0007669"/>
    <property type="project" value="UniProtKB-ARBA"/>
</dbReference>
<dbReference type="UniPathway" id="UPA00704">
    <property type="reaction ID" value="UER00715"/>
</dbReference>
<evidence type="ECO:0000256" key="6">
    <source>
        <dbReference type="PIRNR" id="PIRNR000535"/>
    </source>
</evidence>
<dbReference type="GO" id="GO:0009024">
    <property type="term" value="F:tagatose-6-phosphate kinase activity"/>
    <property type="evidence" value="ECO:0007669"/>
    <property type="project" value="UniProtKB-EC"/>
</dbReference>
<dbReference type="Gene3D" id="3.40.1190.20">
    <property type="match status" value="1"/>
</dbReference>
<sequence length="309" mass="33508">MIYTITFNPSLDLNMAVDEFVLSHTNRAKTEELLLGGKGINVSTVLKNLGIDNTAIFYAAGFTGDEIEKRVHDFGIKSECIKLEDGLSRINVKIKNIDGTEINGLGPDIPSEKVDELLEKLKELKDSDVLILAGSIPSSMPNTIYSDILNIVPAKNVKVVVDATGELLLNTLKYEPFLIKPNNHELEEIFKVKIEDKESIISYAKKLKDMGAKNVLVSMAGDGALLVADDYKVYESEAPIGKVINAVGAGDSMVAGFVAGCLNDEGGLLDEINYEHAFRLGLSAGSASAFSSNLATKSEIIDLYNKTYK</sequence>
<feature type="domain" description="Carbohydrate kinase PfkB" evidence="7">
    <location>
        <begin position="12"/>
        <end position="297"/>
    </location>
</feature>
<comment type="catalytic activity">
    <reaction evidence="6">
        <text>D-tagatofuranose 6-phosphate + ATP = D-tagatofuranose 1,6-bisphosphate + ADP + H(+)</text>
        <dbReference type="Rhea" id="RHEA:12420"/>
        <dbReference type="ChEBI" id="CHEBI:15378"/>
        <dbReference type="ChEBI" id="CHEBI:30616"/>
        <dbReference type="ChEBI" id="CHEBI:58694"/>
        <dbReference type="ChEBI" id="CHEBI:58695"/>
        <dbReference type="ChEBI" id="CHEBI:456216"/>
        <dbReference type="EC" id="2.7.1.144"/>
    </reaction>
</comment>
<keyword evidence="4 8" id="KW-0418">Kinase</keyword>
<dbReference type="SUPFAM" id="SSF53613">
    <property type="entry name" value="Ribokinase-like"/>
    <property type="match status" value="1"/>
</dbReference>
<dbReference type="NCBIfam" id="TIGR03828">
    <property type="entry name" value="pfkB"/>
    <property type="match status" value="1"/>
</dbReference>
<keyword evidence="9" id="KW-1185">Reference proteome</keyword>
<dbReference type="GO" id="GO:0044281">
    <property type="term" value="P:small molecule metabolic process"/>
    <property type="evidence" value="ECO:0007669"/>
    <property type="project" value="UniProtKB-ARBA"/>
</dbReference>
<evidence type="ECO:0000256" key="5">
    <source>
        <dbReference type="ARBA" id="ARBA00022840"/>
    </source>
</evidence>
<keyword evidence="3 6" id="KW-0547">Nucleotide-binding</keyword>
<evidence type="ECO:0000256" key="2">
    <source>
        <dbReference type="ARBA" id="ARBA00022679"/>
    </source>
</evidence>
<evidence type="ECO:0000313" key="9">
    <source>
        <dbReference type="Proteomes" id="UP000190814"/>
    </source>
</evidence>
<dbReference type="AlphaFoldDB" id="A0A1T4W4I7"/>
<proteinExistence type="inferred from homology"/>
<gene>
    <name evidence="8" type="ORF">SAMN02745111_02302</name>
</gene>
<organism evidence="8 9">
    <name type="scientific">Eubacterium uniforme</name>
    <dbReference type="NCBI Taxonomy" id="39495"/>
    <lineage>
        <taxon>Bacteria</taxon>
        <taxon>Bacillati</taxon>
        <taxon>Bacillota</taxon>
        <taxon>Clostridia</taxon>
        <taxon>Eubacteriales</taxon>
        <taxon>Eubacteriaceae</taxon>
        <taxon>Eubacterium</taxon>
    </lineage>
</organism>
<dbReference type="GO" id="GO:0005829">
    <property type="term" value="C:cytosol"/>
    <property type="evidence" value="ECO:0007669"/>
    <property type="project" value="TreeGrafter"/>
</dbReference>
<keyword evidence="5 6" id="KW-0067">ATP-binding</keyword>
<dbReference type="PANTHER" id="PTHR46566:SF1">
    <property type="entry name" value="1-PHOSPHOFRUCTOKINASE"/>
    <property type="match status" value="1"/>
</dbReference>
<dbReference type="RefSeq" id="WP_078767124.1">
    <property type="nucleotide sequence ID" value="NZ_FUXZ01000017.1"/>
</dbReference>
<evidence type="ECO:0000256" key="3">
    <source>
        <dbReference type="ARBA" id="ARBA00022741"/>
    </source>
</evidence>
<evidence type="ECO:0000256" key="1">
    <source>
        <dbReference type="ARBA" id="ARBA00005380"/>
    </source>
</evidence>
<evidence type="ECO:0000256" key="4">
    <source>
        <dbReference type="ARBA" id="ARBA00022777"/>
    </source>
</evidence>
<comment type="similarity">
    <text evidence="1">Belongs to the carbohydrate kinase pfkB family.</text>
</comment>
<dbReference type="GO" id="GO:2001059">
    <property type="term" value="P:D-tagatose 6-phosphate catabolic process"/>
    <property type="evidence" value="ECO:0007669"/>
    <property type="project" value="UniProtKB-UniPathway"/>
</dbReference>
<dbReference type="InterPro" id="IPR022463">
    <property type="entry name" value="1-PFruKinase"/>
</dbReference>
<dbReference type="EMBL" id="FUXZ01000017">
    <property type="protein sequence ID" value="SKA72117.1"/>
    <property type="molecule type" value="Genomic_DNA"/>
</dbReference>
<comment type="similarity">
    <text evidence="6">Belongs to the carbohydrate kinase PfkB family. LacC subfamily.</text>
</comment>
<dbReference type="Pfam" id="PF00294">
    <property type="entry name" value="PfkB"/>
    <property type="match status" value="1"/>
</dbReference>
<dbReference type="InterPro" id="IPR029056">
    <property type="entry name" value="Ribokinase-like"/>
</dbReference>
<dbReference type="CDD" id="cd01164">
    <property type="entry name" value="FruK_PfkB_like"/>
    <property type="match status" value="1"/>
</dbReference>
<dbReference type="NCBIfam" id="TIGR03168">
    <property type="entry name" value="1-PFK"/>
    <property type="match status" value="1"/>
</dbReference>